<feature type="compositionally biased region" description="Pro residues" evidence="1">
    <location>
        <begin position="57"/>
        <end position="69"/>
    </location>
</feature>
<keyword evidence="2" id="KW-0732">Signal</keyword>
<protein>
    <submittedName>
        <fullName evidence="3">Uncharacterized protein</fullName>
    </submittedName>
</protein>
<comment type="caution">
    <text evidence="3">The sequence shown here is derived from an EMBL/GenBank/DDBJ whole genome shotgun (WGS) entry which is preliminary data.</text>
</comment>
<feature type="signal peptide" evidence="2">
    <location>
        <begin position="1"/>
        <end position="16"/>
    </location>
</feature>
<feature type="chain" id="PRO_5041441228" evidence="2">
    <location>
        <begin position="17"/>
        <end position="110"/>
    </location>
</feature>
<sequence length="110" mass="12208">MRLLLLLAILLIGSAADLGWPWQTETPNPPETTRYPAQTTPYPPATTPYPTQTNPPETTPYPTQTPPPVTCPPFTPPPNNCHFKHCPPHHHCIRGICVPAEKCPRCPRRG</sequence>
<feature type="region of interest" description="Disordered" evidence="1">
    <location>
        <begin position="19"/>
        <end position="69"/>
    </location>
</feature>
<keyword evidence="4" id="KW-1185">Reference proteome</keyword>
<dbReference type="AlphaFoldDB" id="A0AA39HAV3"/>
<dbReference type="Proteomes" id="UP001175271">
    <property type="component" value="Unassembled WGS sequence"/>
</dbReference>
<evidence type="ECO:0000256" key="2">
    <source>
        <dbReference type="SAM" id="SignalP"/>
    </source>
</evidence>
<evidence type="ECO:0000313" key="3">
    <source>
        <dbReference type="EMBL" id="KAK0401304.1"/>
    </source>
</evidence>
<name>A0AA39HAV3_9BILA</name>
<proteinExistence type="predicted"/>
<evidence type="ECO:0000256" key="1">
    <source>
        <dbReference type="SAM" id="MobiDB-lite"/>
    </source>
</evidence>
<organism evidence="3 4">
    <name type="scientific">Steinernema hermaphroditum</name>
    <dbReference type="NCBI Taxonomy" id="289476"/>
    <lineage>
        <taxon>Eukaryota</taxon>
        <taxon>Metazoa</taxon>
        <taxon>Ecdysozoa</taxon>
        <taxon>Nematoda</taxon>
        <taxon>Chromadorea</taxon>
        <taxon>Rhabditida</taxon>
        <taxon>Tylenchina</taxon>
        <taxon>Panagrolaimomorpha</taxon>
        <taxon>Strongyloidoidea</taxon>
        <taxon>Steinernematidae</taxon>
        <taxon>Steinernema</taxon>
    </lineage>
</organism>
<gene>
    <name evidence="3" type="ORF">QR680_015702</name>
</gene>
<accession>A0AA39HAV3</accession>
<reference evidence="3" key="1">
    <citation type="submission" date="2023-06" db="EMBL/GenBank/DDBJ databases">
        <title>Genomic analysis of the entomopathogenic nematode Steinernema hermaphroditum.</title>
        <authorList>
            <person name="Schwarz E.M."/>
            <person name="Heppert J.K."/>
            <person name="Baniya A."/>
            <person name="Schwartz H.T."/>
            <person name="Tan C.-H."/>
            <person name="Antoshechkin I."/>
            <person name="Sternberg P.W."/>
            <person name="Goodrich-Blair H."/>
            <person name="Dillman A.R."/>
        </authorList>
    </citation>
    <scope>NUCLEOTIDE SEQUENCE</scope>
    <source>
        <strain evidence="3">PS9179</strain>
        <tissue evidence="3">Whole animal</tissue>
    </source>
</reference>
<evidence type="ECO:0000313" key="4">
    <source>
        <dbReference type="Proteomes" id="UP001175271"/>
    </source>
</evidence>
<dbReference type="EMBL" id="JAUCMV010000004">
    <property type="protein sequence ID" value="KAK0401304.1"/>
    <property type="molecule type" value="Genomic_DNA"/>
</dbReference>